<evidence type="ECO:0000256" key="1">
    <source>
        <dbReference type="ARBA" id="ARBA00004141"/>
    </source>
</evidence>
<organism evidence="7 8">
    <name type="scientific">Microbacterium marmarense</name>
    <dbReference type="NCBI Taxonomy" id="3122051"/>
    <lineage>
        <taxon>Bacteria</taxon>
        <taxon>Bacillati</taxon>
        <taxon>Actinomycetota</taxon>
        <taxon>Actinomycetes</taxon>
        <taxon>Micrococcales</taxon>
        <taxon>Microbacteriaceae</taxon>
        <taxon>Microbacterium</taxon>
    </lineage>
</organism>
<comment type="subcellular location">
    <subcellularLocation>
        <location evidence="1">Membrane</location>
        <topology evidence="1">Multi-pass membrane protein</topology>
    </subcellularLocation>
</comment>
<sequence>MSTPSPYVPPQPPTGSPHAGYSQPAYSPPAQPADAQQQPGYAAAQPSMSPDDEKMWSTLTHIGALFFGWIVPLITYLMMKDRGPFVREHTAAALNFQLTMVIGYIVGALLIIALVGFVILIALPILNLVFCIIAAVKANKGEWYTYPLTIRFVS</sequence>
<feature type="transmembrane region" description="Helical" evidence="6">
    <location>
        <begin position="91"/>
        <end position="111"/>
    </location>
</feature>
<evidence type="ECO:0000313" key="8">
    <source>
        <dbReference type="Proteomes" id="UP001368654"/>
    </source>
</evidence>
<proteinExistence type="predicted"/>
<evidence type="ECO:0000256" key="4">
    <source>
        <dbReference type="ARBA" id="ARBA00023136"/>
    </source>
</evidence>
<feature type="compositionally biased region" description="Low complexity" evidence="5">
    <location>
        <begin position="32"/>
        <end position="47"/>
    </location>
</feature>
<keyword evidence="4 6" id="KW-0472">Membrane</keyword>
<dbReference type="Pfam" id="PF09685">
    <property type="entry name" value="MamF_MmsF"/>
    <property type="match status" value="1"/>
</dbReference>
<dbReference type="InterPro" id="IPR019109">
    <property type="entry name" value="MamF_MmsF"/>
</dbReference>
<evidence type="ECO:0000256" key="5">
    <source>
        <dbReference type="SAM" id="MobiDB-lite"/>
    </source>
</evidence>
<feature type="transmembrane region" description="Helical" evidence="6">
    <location>
        <begin position="58"/>
        <end position="79"/>
    </location>
</feature>
<name>A0ABU8LRD8_9MICO</name>
<protein>
    <submittedName>
        <fullName evidence="7">DUF4870 domain-containing protein</fullName>
    </submittedName>
</protein>
<keyword evidence="3 6" id="KW-1133">Transmembrane helix</keyword>
<feature type="region of interest" description="Disordered" evidence="5">
    <location>
        <begin position="1"/>
        <end position="49"/>
    </location>
</feature>
<evidence type="ECO:0000256" key="3">
    <source>
        <dbReference type="ARBA" id="ARBA00022989"/>
    </source>
</evidence>
<dbReference type="Proteomes" id="UP001368654">
    <property type="component" value="Unassembled WGS sequence"/>
</dbReference>
<dbReference type="EMBL" id="JBBDGL010000001">
    <property type="protein sequence ID" value="MEJ1154084.1"/>
    <property type="molecule type" value="Genomic_DNA"/>
</dbReference>
<feature type="compositionally biased region" description="Pro residues" evidence="5">
    <location>
        <begin position="1"/>
        <end position="15"/>
    </location>
</feature>
<comment type="caution">
    <text evidence="7">The sequence shown here is derived from an EMBL/GenBank/DDBJ whole genome shotgun (WGS) entry which is preliminary data.</text>
</comment>
<gene>
    <name evidence="7" type="ORF">WDU96_00535</name>
</gene>
<keyword evidence="8" id="KW-1185">Reference proteome</keyword>
<evidence type="ECO:0000313" key="7">
    <source>
        <dbReference type="EMBL" id="MEJ1154084.1"/>
    </source>
</evidence>
<keyword evidence="2 6" id="KW-0812">Transmembrane</keyword>
<accession>A0ABU8LRD8</accession>
<dbReference type="RefSeq" id="WP_337336535.1">
    <property type="nucleotide sequence ID" value="NZ_JBBDGL010000001.1"/>
</dbReference>
<reference evidence="7 8" key="1">
    <citation type="submission" date="2024-02" db="EMBL/GenBank/DDBJ databases">
        <authorList>
            <person name="Saticioglu I.B."/>
        </authorList>
    </citation>
    <scope>NUCLEOTIDE SEQUENCE [LARGE SCALE GENOMIC DNA]</scope>
    <source>
        <strain evidence="7 8">Mu-86</strain>
    </source>
</reference>
<evidence type="ECO:0000256" key="6">
    <source>
        <dbReference type="SAM" id="Phobius"/>
    </source>
</evidence>
<evidence type="ECO:0000256" key="2">
    <source>
        <dbReference type="ARBA" id="ARBA00022692"/>
    </source>
</evidence>
<feature type="transmembrane region" description="Helical" evidence="6">
    <location>
        <begin position="117"/>
        <end position="136"/>
    </location>
</feature>